<gene>
    <name evidence="1" type="ORF">DBR06_SOUSAS1310010</name>
</gene>
<protein>
    <submittedName>
        <fullName evidence="1">Uncharacterized protein</fullName>
    </submittedName>
</protein>
<comment type="caution">
    <text evidence="1">The sequence shown here is derived from an EMBL/GenBank/DDBJ whole genome shotgun (WGS) entry which is preliminary data.</text>
</comment>
<accession>A0A484GY23</accession>
<feature type="non-terminal residue" evidence="1">
    <location>
        <position position="1"/>
    </location>
</feature>
<dbReference type="EMBL" id="QWLN02002294">
    <property type="protein sequence ID" value="TEA40717.1"/>
    <property type="molecule type" value="Genomic_DNA"/>
</dbReference>
<keyword evidence="2" id="KW-1185">Reference proteome</keyword>
<name>A0A484GY23_SOUCH</name>
<sequence>TETWGDQGILEESTYERLAEEMLNILAK</sequence>
<dbReference type="Proteomes" id="UP000295264">
    <property type="component" value="Unassembled WGS sequence"/>
</dbReference>
<evidence type="ECO:0000313" key="2">
    <source>
        <dbReference type="Proteomes" id="UP000295264"/>
    </source>
</evidence>
<proteinExistence type="predicted"/>
<dbReference type="AlphaFoldDB" id="A0A484GY23"/>
<reference evidence="1 2" key="1">
    <citation type="journal article" date="2018" name="Genomics">
        <title>Molecular footprints of inshore aquatic adaptation in Indo-Pacific humpback dolphin (Sousa chinensis).</title>
        <authorList>
            <person name="Ming Y."/>
            <person name="Jian J."/>
            <person name="Yu F."/>
            <person name="Yu X."/>
            <person name="Wang J."/>
            <person name="Liu W."/>
        </authorList>
    </citation>
    <scope>NUCLEOTIDE SEQUENCE [LARGE SCALE GENOMIC DNA]</scope>
    <source>
        <strain evidence="1">MY-2018</strain>
        <tissue evidence="1">Skin</tissue>
    </source>
</reference>
<evidence type="ECO:0000313" key="1">
    <source>
        <dbReference type="EMBL" id="TEA40717.1"/>
    </source>
</evidence>
<organism evidence="1 2">
    <name type="scientific">Sousa chinensis</name>
    <name type="common">Indo-pacific humpbacked dolphin</name>
    <name type="synonym">Steno chinensis</name>
    <dbReference type="NCBI Taxonomy" id="103600"/>
    <lineage>
        <taxon>Eukaryota</taxon>
        <taxon>Metazoa</taxon>
        <taxon>Chordata</taxon>
        <taxon>Craniata</taxon>
        <taxon>Vertebrata</taxon>
        <taxon>Euteleostomi</taxon>
        <taxon>Mammalia</taxon>
        <taxon>Eutheria</taxon>
        <taxon>Laurasiatheria</taxon>
        <taxon>Artiodactyla</taxon>
        <taxon>Whippomorpha</taxon>
        <taxon>Cetacea</taxon>
        <taxon>Odontoceti</taxon>
        <taxon>Delphinidae</taxon>
        <taxon>Sousa</taxon>
    </lineage>
</organism>